<keyword evidence="2" id="KW-0418">Kinase</keyword>
<evidence type="ECO:0000313" key="4">
    <source>
        <dbReference type="EMBL" id="OGF82719.1"/>
    </source>
</evidence>
<comment type="caution">
    <text evidence="4">The sequence shown here is derived from an EMBL/GenBank/DDBJ whole genome shotgun (WGS) entry which is preliminary data.</text>
</comment>
<dbReference type="InterPro" id="IPR002139">
    <property type="entry name" value="Ribo/fructo_kinase"/>
</dbReference>
<dbReference type="Proteomes" id="UP000178684">
    <property type="component" value="Unassembled WGS sequence"/>
</dbReference>
<evidence type="ECO:0000256" key="1">
    <source>
        <dbReference type="ARBA" id="ARBA00022679"/>
    </source>
</evidence>
<gene>
    <name evidence="4" type="ORF">A3B18_00380</name>
</gene>
<sequence>MAPKYDFVAIGDTVTDAFIRLKEASVHCNINRERCEICMRFADKIPYEDVWVVPAVGNSANASVASARLGLASALVTNIGGDYFGEECFQALKRENIATEFVKINHKKKTNYHYVLWYEDDRTILIKHEPYDYTLPELGDPKWVYLSSLGENSLDFHAELEKYLNEHKDIKLAFQPGTFQMKFGKEKLAGLYKRADLFFCNTEEARRILNSKEEDVKKLMEEMAKLGPKVVVITDGPKGAYAYDGSESWFMPAYPDPKPPFERTGAGDAFSSTFTAALALGKTIPEALTWGPINSMSVVQYVGAREGLLSQEKLEEYLKKAPEDYKAKKI</sequence>
<reference evidence="4 5" key="1">
    <citation type="journal article" date="2016" name="Nat. Commun.">
        <title>Thousands of microbial genomes shed light on interconnected biogeochemical processes in an aquifer system.</title>
        <authorList>
            <person name="Anantharaman K."/>
            <person name="Brown C.T."/>
            <person name="Hug L.A."/>
            <person name="Sharon I."/>
            <person name="Castelle C.J."/>
            <person name="Probst A.J."/>
            <person name="Thomas B.C."/>
            <person name="Singh A."/>
            <person name="Wilkins M.J."/>
            <person name="Karaoz U."/>
            <person name="Brodie E.L."/>
            <person name="Williams K.H."/>
            <person name="Hubbard S.S."/>
            <person name="Banfield J.F."/>
        </authorList>
    </citation>
    <scope>NUCLEOTIDE SEQUENCE [LARGE SCALE GENOMIC DNA]</scope>
</reference>
<protein>
    <recommendedName>
        <fullName evidence="3">Carbohydrate kinase PfkB domain-containing protein</fullName>
    </recommendedName>
</protein>
<evidence type="ECO:0000313" key="5">
    <source>
        <dbReference type="Proteomes" id="UP000178684"/>
    </source>
</evidence>
<dbReference type="Pfam" id="PF00294">
    <property type="entry name" value="PfkB"/>
    <property type="match status" value="1"/>
</dbReference>
<dbReference type="SUPFAM" id="SSF53613">
    <property type="entry name" value="Ribokinase-like"/>
    <property type="match status" value="1"/>
</dbReference>
<dbReference type="PANTHER" id="PTHR10584">
    <property type="entry name" value="SUGAR KINASE"/>
    <property type="match status" value="1"/>
</dbReference>
<dbReference type="InterPro" id="IPR029056">
    <property type="entry name" value="Ribokinase-like"/>
</dbReference>
<dbReference type="EMBL" id="MFIE01000014">
    <property type="protein sequence ID" value="OGF82719.1"/>
    <property type="molecule type" value="Genomic_DNA"/>
</dbReference>
<evidence type="ECO:0000256" key="2">
    <source>
        <dbReference type="ARBA" id="ARBA00022777"/>
    </source>
</evidence>
<evidence type="ECO:0000259" key="3">
    <source>
        <dbReference type="Pfam" id="PF00294"/>
    </source>
</evidence>
<dbReference type="GO" id="GO:0006796">
    <property type="term" value="P:phosphate-containing compound metabolic process"/>
    <property type="evidence" value="ECO:0007669"/>
    <property type="project" value="UniProtKB-ARBA"/>
</dbReference>
<accession>A0A1F5X4A0</accession>
<name>A0A1F5X4A0_9BACT</name>
<dbReference type="PANTHER" id="PTHR10584:SF166">
    <property type="entry name" value="RIBOKINASE"/>
    <property type="match status" value="1"/>
</dbReference>
<feature type="domain" description="Carbohydrate kinase PfkB" evidence="3">
    <location>
        <begin position="55"/>
        <end position="307"/>
    </location>
</feature>
<dbReference type="AlphaFoldDB" id="A0A1F5X4A0"/>
<proteinExistence type="predicted"/>
<dbReference type="InterPro" id="IPR011611">
    <property type="entry name" value="PfkB_dom"/>
</dbReference>
<dbReference type="GO" id="GO:0016301">
    <property type="term" value="F:kinase activity"/>
    <property type="evidence" value="ECO:0007669"/>
    <property type="project" value="UniProtKB-KW"/>
</dbReference>
<organism evidence="4 5">
    <name type="scientific">Candidatus Giovannonibacteria bacterium RIFCSPLOWO2_01_FULL_46_13</name>
    <dbReference type="NCBI Taxonomy" id="1798352"/>
    <lineage>
        <taxon>Bacteria</taxon>
        <taxon>Candidatus Giovannoniibacteriota</taxon>
    </lineage>
</organism>
<dbReference type="Gene3D" id="3.40.1190.20">
    <property type="match status" value="1"/>
</dbReference>
<dbReference type="PRINTS" id="PR00990">
    <property type="entry name" value="RIBOKINASE"/>
</dbReference>
<keyword evidence="1" id="KW-0808">Transferase</keyword>